<dbReference type="InterPro" id="IPR011990">
    <property type="entry name" value="TPR-like_helical_dom_sf"/>
</dbReference>
<dbReference type="InterPro" id="IPR016035">
    <property type="entry name" value="Acyl_Trfase/lysoPLipase"/>
</dbReference>
<keyword evidence="3 4" id="KW-0443">Lipid metabolism</keyword>
<dbReference type="AlphaFoldDB" id="A0A194V006"/>
<dbReference type="Proteomes" id="UP000078576">
    <property type="component" value="Unassembled WGS sequence"/>
</dbReference>
<evidence type="ECO:0000256" key="3">
    <source>
        <dbReference type="ARBA" id="ARBA00023098"/>
    </source>
</evidence>
<dbReference type="Pfam" id="PF13424">
    <property type="entry name" value="TPR_12"/>
    <property type="match status" value="2"/>
</dbReference>
<keyword evidence="1 4" id="KW-0378">Hydrolase</keyword>
<dbReference type="PROSITE" id="PS51635">
    <property type="entry name" value="PNPLA"/>
    <property type="match status" value="1"/>
</dbReference>
<feature type="short sequence motif" description="GXGXXG" evidence="4">
    <location>
        <begin position="17"/>
        <end position="22"/>
    </location>
</feature>
<keyword evidence="2 4" id="KW-0442">Lipid degradation</keyword>
<dbReference type="Gene3D" id="1.25.40.10">
    <property type="entry name" value="Tetratricopeptide repeat domain"/>
    <property type="match status" value="2"/>
</dbReference>
<dbReference type="SUPFAM" id="SSF52151">
    <property type="entry name" value="FabD/lysophospholipase-like"/>
    <property type="match status" value="1"/>
</dbReference>
<dbReference type="GO" id="GO:0043531">
    <property type="term" value="F:ADP binding"/>
    <property type="evidence" value="ECO:0007669"/>
    <property type="project" value="InterPro"/>
</dbReference>
<dbReference type="GO" id="GO:0046486">
    <property type="term" value="P:glycerolipid metabolic process"/>
    <property type="evidence" value="ECO:0007669"/>
    <property type="project" value="UniProtKB-ARBA"/>
</dbReference>
<sequence>MSASGQNEPVNLLACDGGGIRGVSELVILDEVMKRMQQKGDLAKVPKPCDYFHLIGGTSTGGLVAIMLGRLQMSTEEALKAYDSFASEIFSKRRKSLVEKYKAKALEETVKNLVRDQGKGFSMRDARSADAKGRAFVCTMPEQRHKEIVRLRTYDVKGDKYPNCLIFEAARATTAATTYFKPMLIKDEEGNEEKFVDAALGTNNPISILWDEASDLFGKKRKLGCVVSLGTGSRDVEMKSNGDRMVDKTRYLISALKLTKELGTDSEKDHLRWKAKFEEFENTYFRLNVDGGAQGIELSDWQKIGELKRRTREYLQDPEVKKMIDDLADVLLDGKDSGLTLAHGGGLSRETTIPAEPKAIRRGKSSNIFTGRTAILGRLNEYFGPRAPGDTSRREFHLRGMGGVGKTQIALKFTEQNERRFHILWVDATDTTTIEQGYKQLAANIFGPTERKNAVEDVLLWLHDNDEEWLLVFDNAPASGLSKYLPDGDRGNVLYTSRHRNLQPRLRPECVADIGEMGIQDSVILLLRSAQQSEFTDESRDFAKDIVRALGCLPLAIDQAGAYIHMGPCPLKDYLEIFNEQKDALLRNPRFKGGDEQRHIAVYATFNISHRAIKAYADKKADMARVKDAEVALKLLNLVCFYNHVGDLHAIFDQAAKFRYEMQRHLEFPLKAGDISLDDLVWTFKTDITTENPDGRAWDSEDYVRGMSFLNDFSLIKFDSVSAYCNMHVLVHEWARNRMGDGERSDWGLAARSILMDSLSLKSGHYYIIYRRDVTPHLEACQKYVKAEHDSVPLESEYQGKMAYTFQQAGNMDAAEIALTKALEYRKRIFGVQNEATFAAMSQLAQVYVKQGRYAKAEETLREVIDRRKLYQQELKQQAIEEAQKLARKGKGKGKENGKDNAVFLDADGTLDNPKIRKDTKNLLKVLILQDRWEVAANIASGITEWYEGMDLNNDKVRTYRNFVARLKGETTEDDLTIQEAMQKLADTTALMGPIHPNTIRDTEKLAQTLARHGGLLEAQKLLMEVFEWTQGTYGPESPEAFEAMCKVAHNLFSQGRYFEADDVYYAVETHYNEALGPLHPKTLAVKLDLGLCLYCKTMYSSAIRLAQECLEGRTVILGPQHTMTLQAEHCLRQFRETQANAPDWFRAGLRNTAIQASINALGDRAPDWMKQWKPESEEDLVRAHIERGTFRKLKLDIVTEKGGLIFTRLRPVDEADQILEVNQTLRTAIKGDGES</sequence>
<feature type="active site" description="Proton acceptor" evidence="4">
    <location>
        <position position="197"/>
    </location>
</feature>
<evidence type="ECO:0000256" key="2">
    <source>
        <dbReference type="ARBA" id="ARBA00022963"/>
    </source>
</evidence>
<dbReference type="EMBL" id="KN714697">
    <property type="protein sequence ID" value="KUI57201.1"/>
    <property type="molecule type" value="Genomic_DNA"/>
</dbReference>
<dbReference type="GO" id="GO:0019369">
    <property type="term" value="P:arachidonate metabolic process"/>
    <property type="evidence" value="ECO:0007669"/>
    <property type="project" value="TreeGrafter"/>
</dbReference>
<keyword evidence="5" id="KW-0175">Coiled coil</keyword>
<evidence type="ECO:0000256" key="5">
    <source>
        <dbReference type="SAM" id="Coils"/>
    </source>
</evidence>
<evidence type="ECO:0000313" key="8">
    <source>
        <dbReference type="Proteomes" id="UP000078576"/>
    </source>
</evidence>
<dbReference type="PANTHER" id="PTHR24185">
    <property type="entry name" value="CALCIUM-INDEPENDENT PHOSPHOLIPASE A2-GAMMA"/>
    <property type="match status" value="1"/>
</dbReference>
<accession>A0A194V006</accession>
<dbReference type="GO" id="GO:0016020">
    <property type="term" value="C:membrane"/>
    <property type="evidence" value="ECO:0007669"/>
    <property type="project" value="TreeGrafter"/>
</dbReference>
<name>A0A194V006_CYTMA</name>
<dbReference type="SUPFAM" id="SSF52540">
    <property type="entry name" value="P-loop containing nucleoside triphosphate hydrolases"/>
    <property type="match status" value="1"/>
</dbReference>
<organism evidence="7 8">
    <name type="scientific">Cytospora mali</name>
    <name type="common">Apple Valsa canker fungus</name>
    <name type="synonym">Valsa mali</name>
    <dbReference type="NCBI Taxonomy" id="578113"/>
    <lineage>
        <taxon>Eukaryota</taxon>
        <taxon>Fungi</taxon>
        <taxon>Dikarya</taxon>
        <taxon>Ascomycota</taxon>
        <taxon>Pezizomycotina</taxon>
        <taxon>Sordariomycetes</taxon>
        <taxon>Sordariomycetidae</taxon>
        <taxon>Diaporthales</taxon>
        <taxon>Cytosporaceae</taxon>
        <taxon>Cytospora</taxon>
    </lineage>
</organism>
<evidence type="ECO:0000256" key="4">
    <source>
        <dbReference type="PROSITE-ProRule" id="PRU01161"/>
    </source>
</evidence>
<dbReference type="SMART" id="SM00028">
    <property type="entry name" value="TPR"/>
    <property type="match status" value="2"/>
</dbReference>
<keyword evidence="8" id="KW-1185">Reference proteome</keyword>
<dbReference type="InterPro" id="IPR027417">
    <property type="entry name" value="P-loop_NTPase"/>
</dbReference>
<feature type="short sequence motif" description="GXSXG" evidence="4">
    <location>
        <begin position="57"/>
        <end position="61"/>
    </location>
</feature>
<dbReference type="Gene3D" id="3.40.1090.10">
    <property type="entry name" value="Cytosolic phospholipase A2 catalytic domain"/>
    <property type="match status" value="1"/>
</dbReference>
<proteinExistence type="predicted"/>
<feature type="domain" description="PNPLA" evidence="6">
    <location>
        <begin position="13"/>
        <end position="210"/>
    </location>
</feature>
<dbReference type="OrthoDB" id="1658288at2759"/>
<dbReference type="CDD" id="cd07216">
    <property type="entry name" value="Pat17_PNPLA8_PNPLA9_like3"/>
    <property type="match status" value="1"/>
</dbReference>
<evidence type="ECO:0000256" key="1">
    <source>
        <dbReference type="ARBA" id="ARBA00022801"/>
    </source>
</evidence>
<dbReference type="Gene3D" id="3.40.50.300">
    <property type="entry name" value="P-loop containing nucleotide triphosphate hydrolases"/>
    <property type="match status" value="1"/>
</dbReference>
<dbReference type="STRING" id="694573.A0A194V006"/>
<dbReference type="Pfam" id="PF01734">
    <property type="entry name" value="Patatin"/>
    <property type="match status" value="1"/>
</dbReference>
<feature type="coiled-coil region" evidence="5">
    <location>
        <begin position="854"/>
        <end position="881"/>
    </location>
</feature>
<dbReference type="InterPro" id="IPR019734">
    <property type="entry name" value="TPR_rpt"/>
</dbReference>
<dbReference type="PANTHER" id="PTHR24185:SF1">
    <property type="entry name" value="CALCIUM-INDEPENDENT PHOSPHOLIPASE A2-GAMMA"/>
    <property type="match status" value="1"/>
</dbReference>
<dbReference type="InterPro" id="IPR002641">
    <property type="entry name" value="PNPLA_dom"/>
</dbReference>
<dbReference type="GO" id="GO:0047499">
    <property type="term" value="F:calcium-independent phospholipase A2 activity"/>
    <property type="evidence" value="ECO:0007669"/>
    <property type="project" value="TreeGrafter"/>
</dbReference>
<comment type="caution">
    <text evidence="4">Lacks conserved residue(s) required for the propagation of feature annotation.</text>
</comment>
<dbReference type="GO" id="GO:0016042">
    <property type="term" value="P:lipid catabolic process"/>
    <property type="evidence" value="ECO:0007669"/>
    <property type="project" value="UniProtKB-UniRule"/>
</dbReference>
<gene>
    <name evidence="7" type="ORF">VP1G_04488</name>
</gene>
<feature type="active site" description="Nucleophile" evidence="4">
    <location>
        <position position="59"/>
    </location>
</feature>
<protein>
    <submittedName>
        <fullName evidence="7">Patatin-like protein 2</fullName>
    </submittedName>
</protein>
<reference evidence="8" key="1">
    <citation type="submission" date="2014-12" db="EMBL/GenBank/DDBJ databases">
        <title>Genome Sequence of Valsa Canker Pathogens Uncovers a Specific Adaption of Colonization on Woody Bark.</title>
        <authorList>
            <person name="Yin Z."/>
            <person name="Liu H."/>
            <person name="Gao X."/>
            <person name="Li Z."/>
            <person name="Song N."/>
            <person name="Ke X."/>
            <person name="Dai Q."/>
            <person name="Wu Y."/>
            <person name="Sun Y."/>
            <person name="Xu J.-R."/>
            <person name="Kang Z.K."/>
            <person name="Wang L."/>
            <person name="Huang L."/>
        </authorList>
    </citation>
    <scope>NUCLEOTIDE SEQUENCE [LARGE SCALE GENOMIC DNA]</scope>
    <source>
        <strain evidence="8">SXYL134</strain>
    </source>
</reference>
<evidence type="ECO:0000259" key="6">
    <source>
        <dbReference type="PROSITE" id="PS51635"/>
    </source>
</evidence>
<dbReference type="SUPFAM" id="SSF48452">
    <property type="entry name" value="TPR-like"/>
    <property type="match status" value="1"/>
</dbReference>
<evidence type="ECO:0000313" key="7">
    <source>
        <dbReference type="EMBL" id="KUI57201.1"/>
    </source>
</evidence>